<dbReference type="CDD" id="cd19067">
    <property type="entry name" value="PfuEndoQ-like"/>
    <property type="match status" value="1"/>
</dbReference>
<dbReference type="InterPro" id="IPR016195">
    <property type="entry name" value="Pol/histidinol_Pase-like"/>
</dbReference>
<name>A0A1G9TUM2_9ACTN</name>
<proteinExistence type="predicted"/>
<keyword evidence="2" id="KW-1185">Reference proteome</keyword>
<evidence type="ECO:0000313" key="2">
    <source>
        <dbReference type="Proteomes" id="UP000198680"/>
    </source>
</evidence>
<dbReference type="AlphaFoldDB" id="A0A1G9TUM2"/>
<reference evidence="2" key="1">
    <citation type="submission" date="2016-10" db="EMBL/GenBank/DDBJ databases">
        <authorList>
            <person name="Varghese N."/>
            <person name="Submissions S."/>
        </authorList>
    </citation>
    <scope>NUCLEOTIDE SEQUENCE [LARGE SCALE GENOMIC DNA]</scope>
    <source>
        <strain evidence="2">DSM 45419</strain>
    </source>
</reference>
<dbReference type="PANTHER" id="PTHR40084:SF1">
    <property type="entry name" value="PHOSPHOTRANSFERASE"/>
    <property type="match status" value="1"/>
</dbReference>
<evidence type="ECO:0000313" key="1">
    <source>
        <dbReference type="EMBL" id="SDM51288.1"/>
    </source>
</evidence>
<dbReference type="STRING" id="1137991.SAMN05660642_02651"/>
<sequence length="423" mass="44549">MAPSSPPVYYADLHVHSRFAYATSRNLTLPVLDATAREKGVHVMGTGDFTHPAWFEELSTQLVPAAEEGLYVRHEAARDAATRFLLSVEVSCVYRQAGRARRIHVLVVLPSLQAAAAVNGALAQRGADLGVDGRPTLQLSAEAVAELVLAVEPTALVVPAHVWTPWFGALGSRSGFDSLAECFGDLTPQVLAAETGLSADPAMCWRVSSLDAVALLSSSDAHGPRTIAREATRLEGELSYPGIREAFRTGAPDRAGERAAAVTRLADTVEFHPAEGKYHLDGHREHGVRMTPAQRAAAGGRCPVCGKPVTVGVLSRVEELADRPVGARPDGAPGFRSLVPLDEVLAAALGVRPAAKRVTAARARLLEALGDELSVLTEAPLADVEASAGARVAEGIGRVRAGEVDVEPGYDGQFGTVRIFPPG</sequence>
<dbReference type="OrthoDB" id="9806690at2"/>
<dbReference type="Proteomes" id="UP000198680">
    <property type="component" value="Unassembled WGS sequence"/>
</dbReference>
<dbReference type="EMBL" id="FNHE01000006">
    <property type="protein sequence ID" value="SDM51288.1"/>
    <property type="molecule type" value="Genomic_DNA"/>
</dbReference>
<dbReference type="PANTHER" id="PTHR40084">
    <property type="entry name" value="PHOSPHOHYDROLASE, PHP FAMILY"/>
    <property type="match status" value="1"/>
</dbReference>
<dbReference type="SUPFAM" id="SSF89550">
    <property type="entry name" value="PHP domain-like"/>
    <property type="match status" value="1"/>
</dbReference>
<protein>
    <submittedName>
        <fullName evidence="1">TIGR00375 family protein</fullName>
    </submittedName>
</protein>
<accession>A0A1G9TUM2</accession>
<gene>
    <name evidence="1" type="ORF">SAMN05660642_02651</name>
</gene>
<organism evidence="1 2">
    <name type="scientific">Geodermatophilus siccatus</name>
    <dbReference type="NCBI Taxonomy" id="1137991"/>
    <lineage>
        <taxon>Bacteria</taxon>
        <taxon>Bacillati</taxon>
        <taxon>Actinomycetota</taxon>
        <taxon>Actinomycetes</taxon>
        <taxon>Geodermatophilales</taxon>
        <taxon>Geodermatophilaceae</taxon>
        <taxon>Geodermatophilus</taxon>
    </lineage>
</organism>
<dbReference type="RefSeq" id="WP_091219201.1">
    <property type="nucleotide sequence ID" value="NZ_FNHE01000006.1"/>
</dbReference>
<dbReference type="Gene3D" id="3.20.20.140">
    <property type="entry name" value="Metal-dependent hydrolases"/>
    <property type="match status" value="1"/>
</dbReference>